<dbReference type="SUPFAM" id="SSF53335">
    <property type="entry name" value="S-adenosyl-L-methionine-dependent methyltransferases"/>
    <property type="match status" value="1"/>
</dbReference>
<dbReference type="SMART" id="SM00363">
    <property type="entry name" value="S4"/>
    <property type="match status" value="1"/>
</dbReference>
<sequence>MRLDVLLPQRFPNISRQKAIMLIKQGQILIDGNVVTKPSQHLNGNEEIAIKEDFFINSTIFFSRGALKLKRFLENYEKNTQNLFILAEEYKGFYDLEQYLQDILQHSKILQSKHIHPLYKQYECQTYNIKVIKEFLQTKILKSIVLDVGASAGGFTQVLLSFGAKVVVAQDVGNLQLDSSLRHHKQIICVEDIDIREFSKNFQLFLQEYKKNTFYMTQKDSTLQGHLESQIYADFYKESWKKLPQEILQKISHITTREFLLDNKNTKGQFSFFNILTCDVSFISLRQILPCLLGLSKILILLFKPQFEVGKHIKRNKKGVLQDSKAIQNTLYSFIELLQNHYVKVIFIEKSLLKGKEGNEEFFIFCQF</sequence>
<comment type="similarity">
    <text evidence="2">Belongs to the TlyA family.</text>
</comment>
<dbReference type="RefSeq" id="WP_115542541.1">
    <property type="nucleotide sequence ID" value="NZ_NXLQ01000003.1"/>
</dbReference>
<keyword evidence="6" id="KW-1185">Reference proteome</keyword>
<accession>A0A3D8IPB2</accession>
<dbReference type="PANTHER" id="PTHR32319:SF0">
    <property type="entry name" value="BACTERIAL HEMOLYSIN-LIKE PROTEIN"/>
    <property type="match status" value="1"/>
</dbReference>
<protein>
    <submittedName>
        <fullName evidence="5">Hemolysin</fullName>
    </submittedName>
</protein>
<dbReference type="SUPFAM" id="SSF55174">
    <property type="entry name" value="Alpha-L RNA-binding motif"/>
    <property type="match status" value="1"/>
</dbReference>
<dbReference type="GO" id="GO:0008168">
    <property type="term" value="F:methyltransferase activity"/>
    <property type="evidence" value="ECO:0007669"/>
    <property type="project" value="InterPro"/>
</dbReference>
<dbReference type="Pfam" id="PF01479">
    <property type="entry name" value="S4"/>
    <property type="match status" value="1"/>
</dbReference>
<dbReference type="EMBL" id="NXLQ01000003">
    <property type="protein sequence ID" value="RDU66755.1"/>
    <property type="molecule type" value="Genomic_DNA"/>
</dbReference>
<dbReference type="Pfam" id="PF01728">
    <property type="entry name" value="FtsJ"/>
    <property type="match status" value="1"/>
</dbReference>
<evidence type="ECO:0000256" key="3">
    <source>
        <dbReference type="PROSITE-ProRule" id="PRU00182"/>
    </source>
</evidence>
<evidence type="ECO:0000313" key="5">
    <source>
        <dbReference type="EMBL" id="RDU66755.1"/>
    </source>
</evidence>
<dbReference type="PROSITE" id="PS50889">
    <property type="entry name" value="S4"/>
    <property type="match status" value="1"/>
</dbReference>
<dbReference type="GO" id="GO:0003723">
    <property type="term" value="F:RNA binding"/>
    <property type="evidence" value="ECO:0007669"/>
    <property type="project" value="UniProtKB-KW"/>
</dbReference>
<comment type="caution">
    <text evidence="5">The sequence shown here is derived from an EMBL/GenBank/DDBJ whole genome shotgun (WGS) entry which is preliminary data.</text>
</comment>
<dbReference type="InterPro" id="IPR029063">
    <property type="entry name" value="SAM-dependent_MTases_sf"/>
</dbReference>
<dbReference type="InterPro" id="IPR036986">
    <property type="entry name" value="S4_RNA-bd_sf"/>
</dbReference>
<dbReference type="InterPro" id="IPR002942">
    <property type="entry name" value="S4_RNA-bd"/>
</dbReference>
<dbReference type="Gene3D" id="3.10.290.10">
    <property type="entry name" value="RNA-binding S4 domain"/>
    <property type="match status" value="1"/>
</dbReference>
<dbReference type="AlphaFoldDB" id="A0A3D8IPB2"/>
<evidence type="ECO:0000256" key="2">
    <source>
        <dbReference type="ARBA" id="ARBA00029460"/>
    </source>
</evidence>
<dbReference type="InterPro" id="IPR002877">
    <property type="entry name" value="RNA_MeTrfase_FtsJ_dom"/>
</dbReference>
<proteinExistence type="inferred from homology"/>
<dbReference type="PANTHER" id="PTHR32319">
    <property type="entry name" value="BACTERIAL HEMOLYSIN-LIKE PROTEIN"/>
    <property type="match status" value="1"/>
</dbReference>
<gene>
    <name evidence="5" type="ORF">CQA53_03015</name>
</gene>
<dbReference type="InterPro" id="IPR047048">
    <property type="entry name" value="TlyA"/>
</dbReference>
<keyword evidence="1 3" id="KW-0694">RNA-binding</keyword>
<reference evidence="5 6" key="1">
    <citation type="submission" date="2018-04" db="EMBL/GenBank/DDBJ databases">
        <title>Novel Campyloabacter and Helicobacter Species and Strains.</title>
        <authorList>
            <person name="Mannion A.J."/>
            <person name="Shen Z."/>
            <person name="Fox J.G."/>
        </authorList>
    </citation>
    <scope>NUCLEOTIDE SEQUENCE [LARGE SCALE GENOMIC DNA]</scope>
    <source>
        <strain evidence="5 6">MIT 17-337</strain>
    </source>
</reference>
<dbReference type="CDD" id="cd00165">
    <property type="entry name" value="S4"/>
    <property type="match status" value="1"/>
</dbReference>
<evidence type="ECO:0000256" key="1">
    <source>
        <dbReference type="ARBA" id="ARBA00022884"/>
    </source>
</evidence>
<evidence type="ECO:0000313" key="6">
    <source>
        <dbReference type="Proteomes" id="UP000256379"/>
    </source>
</evidence>
<evidence type="ECO:0000259" key="4">
    <source>
        <dbReference type="SMART" id="SM00363"/>
    </source>
</evidence>
<dbReference type="Gene3D" id="3.40.50.150">
    <property type="entry name" value="Vaccinia Virus protein VP39"/>
    <property type="match status" value="1"/>
</dbReference>
<dbReference type="GO" id="GO:0032259">
    <property type="term" value="P:methylation"/>
    <property type="evidence" value="ECO:0007669"/>
    <property type="project" value="InterPro"/>
</dbReference>
<feature type="domain" description="RNA-binding S4" evidence="4">
    <location>
        <begin position="1"/>
        <end position="61"/>
    </location>
</feature>
<dbReference type="OrthoDB" id="9784736at2"/>
<organism evidence="5 6">
    <name type="scientific">Helicobacter didelphidarum</name>
    <dbReference type="NCBI Taxonomy" id="2040648"/>
    <lineage>
        <taxon>Bacteria</taxon>
        <taxon>Pseudomonadati</taxon>
        <taxon>Campylobacterota</taxon>
        <taxon>Epsilonproteobacteria</taxon>
        <taxon>Campylobacterales</taxon>
        <taxon>Helicobacteraceae</taxon>
        <taxon>Helicobacter</taxon>
    </lineage>
</organism>
<name>A0A3D8IPB2_9HELI</name>
<dbReference type="Proteomes" id="UP000256379">
    <property type="component" value="Unassembled WGS sequence"/>
</dbReference>